<keyword evidence="2" id="KW-1185">Reference proteome</keyword>
<reference evidence="1 2" key="1">
    <citation type="submission" date="2019-01" db="EMBL/GenBank/DDBJ databases">
        <title>Sequencing of cultivated peanut Arachis hypogaea provides insights into genome evolution and oil improvement.</title>
        <authorList>
            <person name="Chen X."/>
        </authorList>
    </citation>
    <scope>NUCLEOTIDE SEQUENCE [LARGE SCALE GENOMIC DNA]</scope>
    <source>
        <strain evidence="2">cv. Fuhuasheng</strain>
        <tissue evidence="1">Leaves</tissue>
    </source>
</reference>
<dbReference type="Proteomes" id="UP000289738">
    <property type="component" value="Chromosome A06"/>
</dbReference>
<dbReference type="EMBL" id="SDMP01000006">
    <property type="protein sequence ID" value="RYR50901.1"/>
    <property type="molecule type" value="Genomic_DNA"/>
</dbReference>
<sequence>MALSLLKSIASSVPSPPLPPQLILIFVCLDEYSWDLLSPDSSMEGEEKPIEHISNIGLDKIKEVMFDAIT</sequence>
<dbReference type="AlphaFoldDB" id="A0A445CJ11"/>
<evidence type="ECO:0000313" key="1">
    <source>
        <dbReference type="EMBL" id="RYR50901.1"/>
    </source>
</evidence>
<organism evidence="1 2">
    <name type="scientific">Arachis hypogaea</name>
    <name type="common">Peanut</name>
    <dbReference type="NCBI Taxonomy" id="3818"/>
    <lineage>
        <taxon>Eukaryota</taxon>
        <taxon>Viridiplantae</taxon>
        <taxon>Streptophyta</taxon>
        <taxon>Embryophyta</taxon>
        <taxon>Tracheophyta</taxon>
        <taxon>Spermatophyta</taxon>
        <taxon>Magnoliopsida</taxon>
        <taxon>eudicotyledons</taxon>
        <taxon>Gunneridae</taxon>
        <taxon>Pentapetalae</taxon>
        <taxon>rosids</taxon>
        <taxon>fabids</taxon>
        <taxon>Fabales</taxon>
        <taxon>Fabaceae</taxon>
        <taxon>Papilionoideae</taxon>
        <taxon>50 kb inversion clade</taxon>
        <taxon>dalbergioids sensu lato</taxon>
        <taxon>Dalbergieae</taxon>
        <taxon>Pterocarpus clade</taxon>
        <taxon>Arachis</taxon>
    </lineage>
</organism>
<protein>
    <submittedName>
        <fullName evidence="1">Uncharacterized protein</fullName>
    </submittedName>
</protein>
<proteinExistence type="predicted"/>
<comment type="caution">
    <text evidence="1">The sequence shown here is derived from an EMBL/GenBank/DDBJ whole genome shotgun (WGS) entry which is preliminary data.</text>
</comment>
<name>A0A445CJ11_ARAHY</name>
<evidence type="ECO:0000313" key="2">
    <source>
        <dbReference type="Proteomes" id="UP000289738"/>
    </source>
</evidence>
<gene>
    <name evidence="1" type="ORF">Ahy_A06g025915</name>
</gene>
<accession>A0A445CJ11</accession>